<dbReference type="EMBL" id="JAVLRO010000006">
    <property type="protein sequence ID" value="MDR9877111.1"/>
    <property type="molecule type" value="Genomic_DNA"/>
</dbReference>
<evidence type="ECO:0000313" key="2">
    <source>
        <dbReference type="Proteomes" id="UP001244872"/>
    </source>
</evidence>
<accession>A0ACC6LF43</accession>
<dbReference type="Proteomes" id="UP001244872">
    <property type="component" value="Unassembled WGS sequence"/>
</dbReference>
<name>A0ACC6LF43_9PSED</name>
<keyword evidence="2" id="KW-1185">Reference proteome</keyword>
<gene>
    <name evidence="1" type="ORF">RJC98_18155</name>
</gene>
<sequence>MEILPWSTIPPPDKAGVQAEGVKTPTTLRSMLEAANKFDAPINKNALVTRESDCFINSSARIQD</sequence>
<reference evidence="1" key="1">
    <citation type="submission" date="2023-07" db="EMBL/GenBank/DDBJ databases">
        <title>Bioagumentation of soil contaminated with hydrocarbons using Pseudomonas poae 7b strain.</title>
        <authorList>
            <person name="Kumor A."/>
        </authorList>
    </citation>
    <scope>NUCLEOTIDE SEQUENCE</scope>
    <source>
        <strain evidence="1">7b</strain>
    </source>
</reference>
<evidence type="ECO:0000313" key="1">
    <source>
        <dbReference type="EMBL" id="MDR9877111.1"/>
    </source>
</evidence>
<comment type="caution">
    <text evidence="1">The sequence shown here is derived from an EMBL/GenBank/DDBJ whole genome shotgun (WGS) entry which is preliminary data.</text>
</comment>
<proteinExistence type="predicted"/>
<organism evidence="1 2">
    <name type="scientific">Pseudomonas allii</name>
    <dbReference type="NCBI Taxonomy" id="2740531"/>
    <lineage>
        <taxon>Bacteria</taxon>
        <taxon>Pseudomonadati</taxon>
        <taxon>Pseudomonadota</taxon>
        <taxon>Gammaproteobacteria</taxon>
        <taxon>Pseudomonadales</taxon>
        <taxon>Pseudomonadaceae</taxon>
        <taxon>Pseudomonas</taxon>
    </lineage>
</organism>
<protein>
    <submittedName>
        <fullName evidence="1">Uncharacterized protein</fullName>
    </submittedName>
</protein>